<dbReference type="InterPro" id="IPR008979">
    <property type="entry name" value="Galactose-bd-like_sf"/>
</dbReference>
<proteinExistence type="predicted"/>
<dbReference type="SUPFAM" id="SSF49785">
    <property type="entry name" value="Galactose-binding domain-like"/>
    <property type="match status" value="1"/>
</dbReference>
<dbReference type="SUPFAM" id="SSF51445">
    <property type="entry name" value="(Trans)glycosidases"/>
    <property type="match status" value="1"/>
</dbReference>
<gene>
    <name evidence="3" type="ORF">IAB04_00155</name>
</gene>
<reference evidence="3" key="1">
    <citation type="submission" date="2020-10" db="EMBL/GenBank/DDBJ databases">
        <authorList>
            <person name="Gilroy R."/>
        </authorList>
    </citation>
    <scope>NUCLEOTIDE SEQUENCE</scope>
    <source>
        <strain evidence="3">ChiSjej4B22-9803</strain>
    </source>
</reference>
<dbReference type="PROSITE" id="PS50022">
    <property type="entry name" value="FA58C_3"/>
    <property type="match status" value="1"/>
</dbReference>
<dbReference type="GO" id="GO:0016798">
    <property type="term" value="F:hydrolase activity, acting on glycosyl bonds"/>
    <property type="evidence" value="ECO:0007669"/>
    <property type="project" value="UniProtKB-KW"/>
</dbReference>
<dbReference type="InterPro" id="IPR017853">
    <property type="entry name" value="GH"/>
</dbReference>
<dbReference type="Gene3D" id="2.60.120.260">
    <property type="entry name" value="Galactose-binding domain-like"/>
    <property type="match status" value="2"/>
</dbReference>
<keyword evidence="1" id="KW-0378">Hydrolase</keyword>
<accession>A0A9D1LTL3</accession>
<dbReference type="Proteomes" id="UP000824111">
    <property type="component" value="Unassembled WGS sequence"/>
</dbReference>
<dbReference type="EMBL" id="DVND01000006">
    <property type="protein sequence ID" value="HIU47754.1"/>
    <property type="molecule type" value="Genomic_DNA"/>
</dbReference>
<name>A0A9D1LTL3_9FIRM</name>
<dbReference type="InterPro" id="IPR000421">
    <property type="entry name" value="FA58C"/>
</dbReference>
<evidence type="ECO:0000313" key="4">
    <source>
        <dbReference type="Proteomes" id="UP000824111"/>
    </source>
</evidence>
<sequence>MDLPVSTPENPQTMQLGNSEYISRVQGAHSREVGPNGVGVTFLASSEVVKNDSTARWKVFSPQWVLDENPATKNSSALYTQEEAENEWIEVVLPEAEEIQQVTLVPSQYGHCFPIDYRIEISADGETWQQAAAVTGCRVGNQTPQEHRFAPVSAKYVRVYSTRLKPEGNIYYAQFADIKVYNTQDENVAAHGNGAVARASNPLNGTYFDYAEFYDDVFGLGVQWVNITNEWAYSDYCSGKDTQPLQTEIANFQLLHENQVQILYRFTNAPSYEEIAQDRDLAAERYIAAIEPRVAALKDYVDVWGIFGEINAFEERRLYGREAAENYAYVIQKVAGRIRELDPDAKINIATALIDFTWTRDMLECGLADVVDVIGIHIYKEQPLELTMPEMAGTFIENGYKKSADEQPYENYLQEYSAYQALVERFNPDIEIMVTETSVQLADNPRENAIQAKYLTRQYMVDKMAGAKGTFWFTVDPIQADSVVSTLVSTAGTRRPAWYALKNYAAVFSEAEKTDDVAIQVSGNTNDLMHAVFETPEEYLVAYWYALPFRGDFPGGTIDIRLDVPEGADVTAVDLYTGAEQRVHLTDGVIQNLVARDYVSVLRVPKTKSVQQIIQWDSLDACASNWQAAPEGVLVLEQNTKGTRLKEGKGSMALHRTAAGTAEIGNGGSLPVLAGKTPQSICMWVYCAGAGGQLSLAGSRDGKEVYSAPQTLAPGWQYMRFETPEIDTVQAIIWQSGDNDGTLYIDDIRAVYESRPQSVVGNASLVGEDGVWTFSADIADGGELKELTVIIAEYDDTGRMAGAELREADTAQGGTVTLQCARTQKRAKAFVFTDLNTLVPLTEAIAAGQ</sequence>
<comment type="caution">
    <text evidence="3">The sequence shown here is derived from an EMBL/GenBank/DDBJ whole genome shotgun (WGS) entry which is preliminary data.</text>
</comment>
<reference evidence="3" key="2">
    <citation type="journal article" date="2021" name="PeerJ">
        <title>Extensive microbial diversity within the chicken gut microbiome revealed by metagenomics and culture.</title>
        <authorList>
            <person name="Gilroy R."/>
            <person name="Ravi A."/>
            <person name="Getino M."/>
            <person name="Pursley I."/>
            <person name="Horton D.L."/>
            <person name="Alikhan N.F."/>
            <person name="Baker D."/>
            <person name="Gharbi K."/>
            <person name="Hall N."/>
            <person name="Watson M."/>
            <person name="Adriaenssens E.M."/>
            <person name="Foster-Nyarko E."/>
            <person name="Jarju S."/>
            <person name="Secka A."/>
            <person name="Antonio M."/>
            <person name="Oren A."/>
            <person name="Chaudhuri R.R."/>
            <person name="La Ragione R."/>
            <person name="Hildebrand F."/>
            <person name="Pallen M.J."/>
        </authorList>
    </citation>
    <scope>NUCLEOTIDE SEQUENCE</scope>
    <source>
        <strain evidence="3">ChiSjej4B22-9803</strain>
    </source>
</reference>
<dbReference type="Gene3D" id="3.20.20.80">
    <property type="entry name" value="Glycosidases"/>
    <property type="match status" value="1"/>
</dbReference>
<feature type="domain" description="F5/8 type C" evidence="2">
    <location>
        <begin position="28"/>
        <end position="183"/>
    </location>
</feature>
<evidence type="ECO:0000313" key="3">
    <source>
        <dbReference type="EMBL" id="HIU47754.1"/>
    </source>
</evidence>
<dbReference type="Pfam" id="PF00754">
    <property type="entry name" value="F5_F8_type_C"/>
    <property type="match status" value="1"/>
</dbReference>
<evidence type="ECO:0000259" key="2">
    <source>
        <dbReference type="PROSITE" id="PS50022"/>
    </source>
</evidence>
<dbReference type="AlphaFoldDB" id="A0A9D1LTL3"/>
<keyword evidence="1" id="KW-0326">Glycosidase</keyword>
<protein>
    <submittedName>
        <fullName evidence="3">Discoidin domain-containing protein</fullName>
    </submittedName>
</protein>
<evidence type="ECO:0000256" key="1">
    <source>
        <dbReference type="ARBA" id="ARBA00023295"/>
    </source>
</evidence>
<organism evidence="3 4">
    <name type="scientific">Candidatus Avimonoglobus intestinipullorum</name>
    <dbReference type="NCBI Taxonomy" id="2840699"/>
    <lineage>
        <taxon>Bacteria</taxon>
        <taxon>Bacillati</taxon>
        <taxon>Bacillota</taxon>
        <taxon>Clostridia</taxon>
        <taxon>Eubacteriales</taxon>
        <taxon>Candidatus Avimonoglobus</taxon>
    </lineage>
</organism>